<dbReference type="GO" id="GO:0016020">
    <property type="term" value="C:membrane"/>
    <property type="evidence" value="ECO:0007669"/>
    <property type="project" value="UniProtKB-SubCell"/>
</dbReference>
<keyword evidence="8" id="KW-0443">Lipid metabolism</keyword>
<keyword evidence="16" id="KW-1185">Reference proteome</keyword>
<keyword evidence="10" id="KW-0594">Phospholipid biosynthesis</keyword>
<dbReference type="PANTHER" id="PTHR31201:SF1">
    <property type="entry name" value="GLYCEROPHOSPHOCHOLINE ACYLTRANSFERASE 1"/>
    <property type="match status" value="1"/>
</dbReference>
<evidence type="ECO:0000256" key="1">
    <source>
        <dbReference type="ARBA" id="ARBA00004141"/>
    </source>
</evidence>
<feature type="transmembrane region" description="Helical" evidence="14">
    <location>
        <begin position="360"/>
        <end position="381"/>
    </location>
</feature>
<keyword evidence="12" id="KW-0012">Acyltransferase</keyword>
<gene>
    <name evidence="15" type="ORF">PCON_08745</name>
</gene>
<evidence type="ECO:0000256" key="5">
    <source>
        <dbReference type="ARBA" id="ARBA00022679"/>
    </source>
</evidence>
<keyword evidence="4" id="KW-0444">Lipid biosynthesis</keyword>
<feature type="region of interest" description="Disordered" evidence="13">
    <location>
        <begin position="448"/>
        <end position="485"/>
    </location>
</feature>
<evidence type="ECO:0000256" key="6">
    <source>
        <dbReference type="ARBA" id="ARBA00022692"/>
    </source>
</evidence>
<evidence type="ECO:0000256" key="9">
    <source>
        <dbReference type="ARBA" id="ARBA00023136"/>
    </source>
</evidence>
<dbReference type="OrthoDB" id="406287at2759"/>
<evidence type="ECO:0000256" key="8">
    <source>
        <dbReference type="ARBA" id="ARBA00023098"/>
    </source>
</evidence>
<reference evidence="15 16" key="1">
    <citation type="journal article" date="2013" name="PLoS Genet.">
        <title>The genome and development-dependent transcriptomes of Pyronema confluens: a window into fungal evolution.</title>
        <authorList>
            <person name="Traeger S."/>
            <person name="Altegoer F."/>
            <person name="Freitag M."/>
            <person name="Gabaldon T."/>
            <person name="Kempken F."/>
            <person name="Kumar A."/>
            <person name="Marcet-Houben M."/>
            <person name="Poggeler S."/>
            <person name="Stajich J.E."/>
            <person name="Nowrousian M."/>
        </authorList>
    </citation>
    <scope>NUCLEOTIDE SEQUENCE [LARGE SCALE GENOMIC DNA]</scope>
    <source>
        <strain evidence="16">CBS 100304</strain>
        <tissue evidence="15">Vegetative mycelium</tissue>
    </source>
</reference>
<feature type="transmembrane region" description="Helical" evidence="14">
    <location>
        <begin position="387"/>
        <end position="406"/>
    </location>
</feature>
<comment type="similarity">
    <text evidence="2">Belongs to the GPC1 family.</text>
</comment>
<feature type="transmembrane region" description="Helical" evidence="14">
    <location>
        <begin position="298"/>
        <end position="319"/>
    </location>
</feature>
<protein>
    <recommendedName>
        <fullName evidence="3">Glycerophosphocholine acyltransferase 1</fullName>
    </recommendedName>
</protein>
<evidence type="ECO:0000256" key="14">
    <source>
        <dbReference type="SAM" id="Phobius"/>
    </source>
</evidence>
<feature type="transmembrane region" description="Helical" evidence="14">
    <location>
        <begin position="146"/>
        <end position="165"/>
    </location>
</feature>
<keyword evidence="6 14" id="KW-0812">Transmembrane</keyword>
<keyword evidence="11" id="KW-1208">Phospholipid metabolism</keyword>
<accession>U4LT27</accession>
<dbReference type="EMBL" id="HF935442">
    <property type="protein sequence ID" value="CCX30546.1"/>
    <property type="molecule type" value="Genomic_DNA"/>
</dbReference>
<keyword evidence="9 14" id="KW-0472">Membrane</keyword>
<feature type="transmembrane region" description="Helical" evidence="14">
    <location>
        <begin position="195"/>
        <end position="215"/>
    </location>
</feature>
<feature type="compositionally biased region" description="Polar residues" evidence="13">
    <location>
        <begin position="458"/>
        <end position="469"/>
    </location>
</feature>
<dbReference type="GO" id="GO:0016746">
    <property type="term" value="F:acyltransferase activity"/>
    <property type="evidence" value="ECO:0007669"/>
    <property type="project" value="UniProtKB-KW"/>
</dbReference>
<evidence type="ECO:0000256" key="2">
    <source>
        <dbReference type="ARBA" id="ARBA00006675"/>
    </source>
</evidence>
<keyword evidence="5" id="KW-0808">Transferase</keyword>
<evidence type="ECO:0000313" key="16">
    <source>
        <dbReference type="Proteomes" id="UP000018144"/>
    </source>
</evidence>
<evidence type="ECO:0000256" key="10">
    <source>
        <dbReference type="ARBA" id="ARBA00023209"/>
    </source>
</evidence>
<evidence type="ECO:0000313" key="15">
    <source>
        <dbReference type="EMBL" id="CCX30546.1"/>
    </source>
</evidence>
<proteinExistence type="inferred from homology"/>
<comment type="subcellular location">
    <subcellularLocation>
        <location evidence="1">Membrane</location>
        <topology evidence="1">Multi-pass membrane protein</topology>
    </subcellularLocation>
</comment>
<dbReference type="OMA" id="WKRRVPT"/>
<evidence type="ECO:0000256" key="3">
    <source>
        <dbReference type="ARBA" id="ARBA00019082"/>
    </source>
</evidence>
<name>U4LT27_PYROM</name>
<feature type="compositionally biased region" description="Low complexity" evidence="13">
    <location>
        <begin position="1"/>
        <end position="19"/>
    </location>
</feature>
<feature type="compositionally biased region" description="Low complexity" evidence="13">
    <location>
        <begin position="27"/>
        <end position="41"/>
    </location>
</feature>
<dbReference type="GO" id="GO:0006656">
    <property type="term" value="P:phosphatidylcholine biosynthetic process"/>
    <property type="evidence" value="ECO:0007669"/>
    <property type="project" value="TreeGrafter"/>
</dbReference>
<dbReference type="InterPro" id="IPR021261">
    <property type="entry name" value="GPCAT"/>
</dbReference>
<evidence type="ECO:0000256" key="13">
    <source>
        <dbReference type="SAM" id="MobiDB-lite"/>
    </source>
</evidence>
<dbReference type="Pfam" id="PF10998">
    <property type="entry name" value="DUF2838"/>
    <property type="match status" value="1"/>
</dbReference>
<keyword evidence="7 14" id="KW-1133">Transmembrane helix</keyword>
<sequence>MDTSFPLPSSATSPSSLVPELERSSAEDAAAALLSSPPLSRTHSTSSSTGNTQDSDDWEIFPPLDKLTIFDLLDQFALPQRLEKINKTYATQKEKVKRGFQQTKTKAIQRSKDFDIDKYREKYAKGLDKVLERWNDTKVVSSREKISFVVGVSNVFVSGYLIGGYPEWMHIWYSLQMLYFMPIRYYSYHKCGYHYFLADLCYFVNVMLLLSLWVFPNSRRLFIAAYCLSYGNNAWAIAMWRNSMVFHSLDKVTSLFIHLMPPVVLHCMVHLCDPEFQAARFPAVARIKTTELYGLRDMIIWATFPYFIWQISYHFGISVRKRDKIAAGRPTSFTWLLKSYKNTWIGKIVHKLPTQLQEPAFMFIQYSYAVLTMLPCPLWFYHRSLSAVFISVVGWWSVYNGATYYIDVFGKRFQKELEEFKKEAAKWQQYEGGHSRSTSEVNVKLLHDLDGGPKVSGSDASAPSTTTPNLKERNPAAESIPAENQ</sequence>
<feature type="region of interest" description="Disordered" evidence="13">
    <location>
        <begin position="1"/>
        <end position="57"/>
    </location>
</feature>
<dbReference type="eggNOG" id="KOG2895">
    <property type="taxonomic scope" value="Eukaryota"/>
</dbReference>
<feature type="transmembrane region" description="Helical" evidence="14">
    <location>
        <begin position="221"/>
        <end position="240"/>
    </location>
</feature>
<feature type="compositionally biased region" description="Polar residues" evidence="13">
    <location>
        <begin position="42"/>
        <end position="53"/>
    </location>
</feature>
<dbReference type="AlphaFoldDB" id="U4LT27"/>
<evidence type="ECO:0000256" key="7">
    <source>
        <dbReference type="ARBA" id="ARBA00022989"/>
    </source>
</evidence>
<evidence type="ECO:0000256" key="11">
    <source>
        <dbReference type="ARBA" id="ARBA00023264"/>
    </source>
</evidence>
<organism evidence="15 16">
    <name type="scientific">Pyronema omphalodes (strain CBS 100304)</name>
    <name type="common">Pyronema confluens</name>
    <dbReference type="NCBI Taxonomy" id="1076935"/>
    <lineage>
        <taxon>Eukaryota</taxon>
        <taxon>Fungi</taxon>
        <taxon>Dikarya</taxon>
        <taxon>Ascomycota</taxon>
        <taxon>Pezizomycotina</taxon>
        <taxon>Pezizomycetes</taxon>
        <taxon>Pezizales</taxon>
        <taxon>Pyronemataceae</taxon>
        <taxon>Pyronema</taxon>
    </lineage>
</organism>
<evidence type="ECO:0000256" key="12">
    <source>
        <dbReference type="ARBA" id="ARBA00023315"/>
    </source>
</evidence>
<dbReference type="Proteomes" id="UP000018144">
    <property type="component" value="Unassembled WGS sequence"/>
</dbReference>
<evidence type="ECO:0000256" key="4">
    <source>
        <dbReference type="ARBA" id="ARBA00022516"/>
    </source>
</evidence>
<dbReference type="PANTHER" id="PTHR31201">
    <property type="entry name" value="OS01G0585100 PROTEIN"/>
    <property type="match status" value="1"/>
</dbReference>